<reference evidence="2" key="1">
    <citation type="submission" date="2023-06" db="EMBL/GenBank/DDBJ databases">
        <authorList>
            <consortium name="Lawrence Berkeley National Laboratory"/>
            <person name="Ahrendt S."/>
            <person name="Sahu N."/>
            <person name="Indic B."/>
            <person name="Wong-Bajracharya J."/>
            <person name="Merenyi Z."/>
            <person name="Ke H.-M."/>
            <person name="Monk M."/>
            <person name="Kocsube S."/>
            <person name="Drula E."/>
            <person name="Lipzen A."/>
            <person name="Balint B."/>
            <person name="Henrissat B."/>
            <person name="Andreopoulos B."/>
            <person name="Martin F.M."/>
            <person name="Harder C.B."/>
            <person name="Rigling D."/>
            <person name="Ford K.L."/>
            <person name="Foster G.D."/>
            <person name="Pangilinan J."/>
            <person name="Papanicolaou A."/>
            <person name="Barry K."/>
            <person name="LaButti K."/>
            <person name="Viragh M."/>
            <person name="Koriabine M."/>
            <person name="Yan M."/>
            <person name="Riley R."/>
            <person name="Champramary S."/>
            <person name="Plett K.L."/>
            <person name="Tsai I.J."/>
            <person name="Slot J."/>
            <person name="Sipos G."/>
            <person name="Plett J."/>
            <person name="Nagy L.G."/>
            <person name="Grigoriev I.V."/>
        </authorList>
    </citation>
    <scope>NUCLEOTIDE SEQUENCE</scope>
    <source>
        <strain evidence="2">HWK02</strain>
    </source>
</reference>
<feature type="transmembrane region" description="Helical" evidence="1">
    <location>
        <begin position="23"/>
        <end position="44"/>
    </location>
</feature>
<comment type="caution">
    <text evidence="2">The sequence shown here is derived from an EMBL/GenBank/DDBJ whole genome shotgun (WGS) entry which is preliminary data.</text>
</comment>
<keyword evidence="1" id="KW-0472">Membrane</keyword>
<dbReference type="Proteomes" id="UP001175228">
    <property type="component" value="Unassembled WGS sequence"/>
</dbReference>
<name>A0AA39PYA3_9AGAR</name>
<proteinExistence type="predicted"/>
<accession>A0AA39PYA3</accession>
<keyword evidence="1" id="KW-0812">Transmembrane</keyword>
<dbReference type="AlphaFoldDB" id="A0AA39PYA3"/>
<feature type="transmembrane region" description="Helical" evidence="1">
    <location>
        <begin position="94"/>
        <end position="114"/>
    </location>
</feature>
<evidence type="ECO:0000313" key="2">
    <source>
        <dbReference type="EMBL" id="KAK0492369.1"/>
    </source>
</evidence>
<sequence>MSGMDVCGTHRDMAWLYRTARKFPGALLLPLIYSFIYDALVLSVDISYGYGRPHSEGSQDSTYFNTTTTVTGTDKHQSNCTCTLCIQLNTRIKWAILGSILGLCWSCVWLRQLYPLFL</sequence>
<protein>
    <submittedName>
        <fullName evidence="2">Uncharacterized protein</fullName>
    </submittedName>
</protein>
<dbReference type="EMBL" id="JAUEPU010000030">
    <property type="protein sequence ID" value="KAK0492369.1"/>
    <property type="molecule type" value="Genomic_DNA"/>
</dbReference>
<gene>
    <name evidence="2" type="ORF">EDD18DRAFT_512976</name>
</gene>
<keyword evidence="1" id="KW-1133">Transmembrane helix</keyword>
<evidence type="ECO:0000256" key="1">
    <source>
        <dbReference type="SAM" id="Phobius"/>
    </source>
</evidence>
<evidence type="ECO:0000313" key="3">
    <source>
        <dbReference type="Proteomes" id="UP001175228"/>
    </source>
</evidence>
<keyword evidence="3" id="KW-1185">Reference proteome</keyword>
<organism evidence="2 3">
    <name type="scientific">Armillaria luteobubalina</name>
    <dbReference type="NCBI Taxonomy" id="153913"/>
    <lineage>
        <taxon>Eukaryota</taxon>
        <taxon>Fungi</taxon>
        <taxon>Dikarya</taxon>
        <taxon>Basidiomycota</taxon>
        <taxon>Agaricomycotina</taxon>
        <taxon>Agaricomycetes</taxon>
        <taxon>Agaricomycetidae</taxon>
        <taxon>Agaricales</taxon>
        <taxon>Marasmiineae</taxon>
        <taxon>Physalacriaceae</taxon>
        <taxon>Armillaria</taxon>
    </lineage>
</organism>